<comment type="caution">
    <text evidence="1">The sequence shown here is derived from an EMBL/GenBank/DDBJ whole genome shotgun (WGS) entry which is preliminary data.</text>
</comment>
<gene>
    <name evidence="1" type="ORF">CAP_1387</name>
</gene>
<dbReference type="STRING" id="1192034.CAP_1387"/>
<proteinExistence type="predicted"/>
<dbReference type="EMBL" id="ASRX01000136">
    <property type="protein sequence ID" value="EYF00083.1"/>
    <property type="molecule type" value="Genomic_DNA"/>
</dbReference>
<sequence>MRSLQGRRFDNPLFHGALLATLLLGAPGCTDGDLTVTFVDVHVTEAGEITHRRDLTGLAVNAYVPGGAGRDLTGLEGLVSEEGVLTFVDVPEGEVYVRVSGEGSDEIIVTSERELDLGVRLLGRPDARKATVPTPIALDIEGLNPWQGGDELRAFALGAGTYGWLYPTSSDTADPGVTSLEASVDASLLLSPGLIEGERGDRAYLTQLVSHPLGEEPWGYTSIGKVFTPAPFTQVEGETSTWRGSMVDVPQEELHIDWQRSRFAALAAQVHPAAVGAGHWASLYADPDGQRLSESFTPDLLSIFHMTPDDVSFDLTYGNPFPAGWSVVGDVGATFLVEMPVPDAEATVRVRGYVSVARQAEAMGTSTLVPEVAPPTGLQIDGRDAQVELRGVGTSPTVSVVDAGSPGALTYTFMLSRLDVAAAKLETVTVLRSDHPSVSLGIPGLLEEGSWYHLRVTAQTRSAPVVERKAIPWDGAYAMVLSGFFTP</sequence>
<accession>A0A017SSX6</accession>
<protein>
    <submittedName>
        <fullName evidence="1">Uncharacterized protein</fullName>
    </submittedName>
</protein>
<dbReference type="OrthoDB" id="5379943at2"/>
<name>A0A017SSX6_9BACT</name>
<dbReference type="eggNOG" id="COG3468">
    <property type="taxonomic scope" value="Bacteria"/>
</dbReference>
<keyword evidence="2" id="KW-1185">Reference proteome</keyword>
<dbReference type="Proteomes" id="UP000019678">
    <property type="component" value="Unassembled WGS sequence"/>
</dbReference>
<dbReference type="RefSeq" id="WP_044252343.1">
    <property type="nucleotide sequence ID" value="NZ_ASRX01000136.1"/>
</dbReference>
<organism evidence="1 2">
    <name type="scientific">Chondromyces apiculatus DSM 436</name>
    <dbReference type="NCBI Taxonomy" id="1192034"/>
    <lineage>
        <taxon>Bacteria</taxon>
        <taxon>Pseudomonadati</taxon>
        <taxon>Myxococcota</taxon>
        <taxon>Polyangia</taxon>
        <taxon>Polyangiales</taxon>
        <taxon>Polyangiaceae</taxon>
        <taxon>Chondromyces</taxon>
    </lineage>
</organism>
<reference evidence="1 2" key="1">
    <citation type="submission" date="2013-05" db="EMBL/GenBank/DDBJ databases">
        <title>Genome assembly of Chondromyces apiculatus DSM 436.</title>
        <authorList>
            <person name="Sharma G."/>
            <person name="Khatri I."/>
            <person name="Kaur C."/>
            <person name="Mayilraj S."/>
            <person name="Subramanian S."/>
        </authorList>
    </citation>
    <scope>NUCLEOTIDE SEQUENCE [LARGE SCALE GENOMIC DNA]</scope>
    <source>
        <strain evidence="1 2">DSM 436</strain>
    </source>
</reference>
<evidence type="ECO:0000313" key="1">
    <source>
        <dbReference type="EMBL" id="EYF00083.1"/>
    </source>
</evidence>
<evidence type="ECO:0000313" key="2">
    <source>
        <dbReference type="Proteomes" id="UP000019678"/>
    </source>
</evidence>
<dbReference type="AlphaFoldDB" id="A0A017SSX6"/>